<dbReference type="EMBL" id="JAMQOS010000002">
    <property type="protein sequence ID" value="MDS0282017.1"/>
    <property type="molecule type" value="Genomic_DNA"/>
</dbReference>
<evidence type="ECO:0000313" key="2">
    <source>
        <dbReference type="Proteomes" id="UP001268864"/>
    </source>
</evidence>
<gene>
    <name evidence="1" type="ORF">NDI86_07760</name>
</gene>
<sequence length="168" mass="17075">MRRVTRNFLLAMGVIVVLLLALGALPSYLRSGDPYYMTATPVGEVGNVTAGNATGGGGAGGAVTPGGTATPAGTATVAPATVTVVDAAALSERRYPYTTEALGNATADSAGQSTPYYRGPVGLKGAFTHSPFDEYDSLAQQYPAAVDGDAVRISQGGTVYRLAVNRET</sequence>
<comment type="caution">
    <text evidence="1">The sequence shown here is derived from an EMBL/GenBank/DDBJ whole genome shotgun (WGS) entry which is preliminary data.</text>
</comment>
<reference evidence="1 2" key="1">
    <citation type="submission" date="2022-06" db="EMBL/GenBank/DDBJ databases">
        <title>Halomicroarcula sp. a new haloarchaeum isolate from saline soil.</title>
        <authorList>
            <person name="Strakova D."/>
            <person name="Galisteo C."/>
            <person name="Sanchez-Porro C."/>
            <person name="Ventosa A."/>
        </authorList>
    </citation>
    <scope>NUCLEOTIDE SEQUENCE [LARGE SCALE GENOMIC DNA]</scope>
    <source>
        <strain evidence="1 2">S3CR25-11</strain>
    </source>
</reference>
<dbReference type="RefSeq" id="WP_310899851.1">
    <property type="nucleotide sequence ID" value="NZ_JAMQOS010000002.1"/>
</dbReference>
<protein>
    <submittedName>
        <fullName evidence="1">Uncharacterized protein</fullName>
    </submittedName>
</protein>
<evidence type="ECO:0000313" key="1">
    <source>
        <dbReference type="EMBL" id="MDS0282017.1"/>
    </source>
</evidence>
<name>A0ABU2FNZ8_9EURY</name>
<keyword evidence="2" id="KW-1185">Reference proteome</keyword>
<accession>A0ABU2FNZ8</accession>
<proteinExistence type="predicted"/>
<dbReference type="Proteomes" id="UP001268864">
    <property type="component" value="Unassembled WGS sequence"/>
</dbReference>
<organism evidence="1 2">
    <name type="scientific">Haloarcula onubensis</name>
    <dbReference type="NCBI Taxonomy" id="2950539"/>
    <lineage>
        <taxon>Archaea</taxon>
        <taxon>Methanobacteriati</taxon>
        <taxon>Methanobacteriota</taxon>
        <taxon>Stenosarchaea group</taxon>
        <taxon>Halobacteria</taxon>
        <taxon>Halobacteriales</taxon>
        <taxon>Haloarculaceae</taxon>
        <taxon>Haloarcula</taxon>
    </lineage>
</organism>